<dbReference type="Proteomes" id="UP000186228">
    <property type="component" value="Unassembled WGS sequence"/>
</dbReference>
<reference evidence="2" key="1">
    <citation type="submission" date="2016-08" db="EMBL/GenBank/DDBJ databases">
        <authorList>
            <person name="Varghese N."/>
            <person name="Submissions Spin"/>
        </authorList>
    </citation>
    <scope>NUCLEOTIDE SEQUENCE [LARGE SCALE GENOMIC DNA]</scope>
    <source>
        <strain evidence="2">CCBAU 57015</strain>
    </source>
</reference>
<gene>
    <name evidence="1" type="ORF">GA0061100_112135</name>
</gene>
<dbReference type="OrthoDB" id="8388474at2"/>
<evidence type="ECO:0000313" key="1">
    <source>
        <dbReference type="EMBL" id="SCB35995.1"/>
    </source>
</evidence>
<dbReference type="AlphaFoldDB" id="A0A1C3W7Z6"/>
<organism evidence="1 2">
    <name type="scientific">Rhizobium hainanense</name>
    <dbReference type="NCBI Taxonomy" id="52131"/>
    <lineage>
        <taxon>Bacteria</taxon>
        <taxon>Pseudomonadati</taxon>
        <taxon>Pseudomonadota</taxon>
        <taxon>Alphaproteobacteria</taxon>
        <taxon>Hyphomicrobiales</taxon>
        <taxon>Rhizobiaceae</taxon>
        <taxon>Rhizobium/Agrobacterium group</taxon>
        <taxon>Rhizobium</taxon>
    </lineage>
</organism>
<evidence type="ECO:0000313" key="2">
    <source>
        <dbReference type="Proteomes" id="UP000186228"/>
    </source>
</evidence>
<proteinExistence type="predicted"/>
<dbReference type="RefSeq" id="WP_075856215.1">
    <property type="nucleotide sequence ID" value="NZ_FMAC01000012.1"/>
</dbReference>
<protein>
    <submittedName>
        <fullName evidence="1">Uncharacterized protein</fullName>
    </submittedName>
</protein>
<name>A0A1C3W7Z6_9HYPH</name>
<keyword evidence="2" id="KW-1185">Reference proteome</keyword>
<sequence length="298" mass="31251">MPLTYQTMSLSPIQNHTFTFPDTISQFAVGISSFYFAFSEDHHVQQISLALTSNQVASTQVSVAVNGVLSDASGNTVDLSKSYVTVVVVAWTGATTTTNLLSAPFSVASGSNNESPPISLPDSFHSILQACMSGFYLAYPQTDHHVLNVNASVGSTANGSDGYITVTANMSDDSGNTAQNPTGTGFLVASSDKMPSFVVVPYTAQDAGQQTIPMGSVKLSDAFVLLTGFQVQFPDNDDHEISNIGAGPNTWVCQSDDTGSKVVSSGVWAWMGNDDGDTQDMSLSSASVIAVGILDQSE</sequence>
<dbReference type="EMBL" id="FMAC01000012">
    <property type="protein sequence ID" value="SCB35995.1"/>
    <property type="molecule type" value="Genomic_DNA"/>
</dbReference>
<accession>A0A1C3W7Z6</accession>